<evidence type="ECO:0000259" key="3">
    <source>
        <dbReference type="PROSITE" id="PS50800"/>
    </source>
</evidence>
<dbReference type="PROSITE" id="PS50800">
    <property type="entry name" value="SAP"/>
    <property type="match status" value="1"/>
</dbReference>
<dbReference type="GO" id="GO:0008408">
    <property type="term" value="F:3'-5' exonuclease activity"/>
    <property type="evidence" value="ECO:0007669"/>
    <property type="project" value="InterPro"/>
</dbReference>
<dbReference type="Pfam" id="PF01612">
    <property type="entry name" value="DNA_pol_A_exo1"/>
    <property type="match status" value="1"/>
</dbReference>
<dbReference type="PRINTS" id="PR00868">
    <property type="entry name" value="DNAPOLI"/>
</dbReference>
<feature type="domain" description="SAP" evidence="3">
    <location>
        <begin position="139"/>
        <end position="173"/>
    </location>
</feature>
<dbReference type="InterPro" id="IPR002562">
    <property type="entry name" value="3'-5'_exonuclease_dom"/>
</dbReference>
<organism evidence="4 5">
    <name type="scientific">Effrenium voratum</name>
    <dbReference type="NCBI Taxonomy" id="2562239"/>
    <lineage>
        <taxon>Eukaryota</taxon>
        <taxon>Sar</taxon>
        <taxon>Alveolata</taxon>
        <taxon>Dinophyceae</taxon>
        <taxon>Suessiales</taxon>
        <taxon>Symbiodiniaceae</taxon>
        <taxon>Effrenium</taxon>
    </lineage>
</organism>
<dbReference type="Gene3D" id="3.30.420.10">
    <property type="entry name" value="Ribonuclease H-like superfamily/Ribonuclease H"/>
    <property type="match status" value="1"/>
</dbReference>
<evidence type="ECO:0000313" key="5">
    <source>
        <dbReference type="Proteomes" id="UP001178507"/>
    </source>
</evidence>
<feature type="region of interest" description="Disordered" evidence="2">
    <location>
        <begin position="170"/>
        <end position="210"/>
    </location>
</feature>
<dbReference type="Gene3D" id="1.20.1060.10">
    <property type="entry name" value="Taq DNA Polymerase, Chain T, domain 4"/>
    <property type="match status" value="1"/>
</dbReference>
<dbReference type="AlphaFoldDB" id="A0AA36J2Y8"/>
<feature type="compositionally biased region" description="Basic and acidic residues" evidence="2">
    <location>
        <begin position="191"/>
        <end position="204"/>
    </location>
</feature>
<comment type="caution">
    <text evidence="4">The sequence shown here is derived from an EMBL/GenBank/DDBJ whole genome shotgun (WGS) entry which is preliminary data.</text>
</comment>
<dbReference type="InterPro" id="IPR012337">
    <property type="entry name" value="RNaseH-like_sf"/>
</dbReference>
<dbReference type="GO" id="GO:0003677">
    <property type="term" value="F:DNA binding"/>
    <property type="evidence" value="ECO:0007669"/>
    <property type="project" value="InterPro"/>
</dbReference>
<keyword evidence="5" id="KW-1185">Reference proteome</keyword>
<dbReference type="SUPFAM" id="SSF53098">
    <property type="entry name" value="Ribonuclease H-like"/>
    <property type="match status" value="1"/>
</dbReference>
<evidence type="ECO:0000313" key="4">
    <source>
        <dbReference type="EMBL" id="CAJ1398172.1"/>
    </source>
</evidence>
<dbReference type="SUPFAM" id="SSF68906">
    <property type="entry name" value="SAP domain"/>
    <property type="match status" value="1"/>
</dbReference>
<dbReference type="InterPro" id="IPR001098">
    <property type="entry name" value="DNA-dir_DNA_pol_A_palm_dom"/>
</dbReference>
<feature type="compositionally biased region" description="Basic and acidic residues" evidence="2">
    <location>
        <begin position="170"/>
        <end position="179"/>
    </location>
</feature>
<dbReference type="Proteomes" id="UP001178507">
    <property type="component" value="Unassembled WGS sequence"/>
</dbReference>
<dbReference type="Pfam" id="PF02037">
    <property type="entry name" value="SAP"/>
    <property type="match status" value="1"/>
</dbReference>
<dbReference type="InterPro" id="IPR036361">
    <property type="entry name" value="SAP_dom_sf"/>
</dbReference>
<evidence type="ECO:0000256" key="1">
    <source>
        <dbReference type="ARBA" id="ARBA00022705"/>
    </source>
</evidence>
<dbReference type="SMART" id="SM00482">
    <property type="entry name" value="POLAc"/>
    <property type="match status" value="1"/>
</dbReference>
<proteinExistence type="predicted"/>
<dbReference type="InterPro" id="IPR002298">
    <property type="entry name" value="DNA_polymerase_A"/>
</dbReference>
<accession>A0AA36J2Y8</accession>
<dbReference type="Gene3D" id="1.10.720.30">
    <property type="entry name" value="SAP domain"/>
    <property type="match status" value="1"/>
</dbReference>
<dbReference type="GO" id="GO:0006261">
    <property type="term" value="P:DNA-templated DNA replication"/>
    <property type="evidence" value="ECO:0007669"/>
    <property type="project" value="InterPro"/>
</dbReference>
<dbReference type="GO" id="GO:0003887">
    <property type="term" value="F:DNA-directed DNA polymerase activity"/>
    <property type="evidence" value="ECO:0007669"/>
    <property type="project" value="InterPro"/>
</dbReference>
<dbReference type="EMBL" id="CAUJNA010003293">
    <property type="protein sequence ID" value="CAJ1398172.1"/>
    <property type="molecule type" value="Genomic_DNA"/>
</dbReference>
<dbReference type="InterPro" id="IPR003034">
    <property type="entry name" value="SAP_dom"/>
</dbReference>
<protein>
    <recommendedName>
        <fullName evidence="3">SAP domain-containing protein</fullName>
    </recommendedName>
</protein>
<dbReference type="Gene3D" id="3.30.70.370">
    <property type="match status" value="1"/>
</dbReference>
<dbReference type="SMART" id="SM00513">
    <property type="entry name" value="SAP"/>
    <property type="match status" value="1"/>
</dbReference>
<reference evidence="4" key="1">
    <citation type="submission" date="2023-08" db="EMBL/GenBank/DDBJ databases">
        <authorList>
            <person name="Chen Y."/>
            <person name="Shah S."/>
            <person name="Dougan E. K."/>
            <person name="Thang M."/>
            <person name="Chan C."/>
        </authorList>
    </citation>
    <scope>NUCLEOTIDE SEQUENCE</scope>
</reference>
<dbReference type="SUPFAM" id="SSF56672">
    <property type="entry name" value="DNA/RNA polymerases"/>
    <property type="match status" value="1"/>
</dbReference>
<keyword evidence="1" id="KW-0235">DNA replication</keyword>
<dbReference type="GO" id="GO:0006302">
    <property type="term" value="P:double-strand break repair"/>
    <property type="evidence" value="ECO:0007669"/>
    <property type="project" value="TreeGrafter"/>
</dbReference>
<dbReference type="Gene3D" id="1.10.150.20">
    <property type="entry name" value="5' to 3' exonuclease, C-terminal subdomain"/>
    <property type="match status" value="1"/>
</dbReference>
<dbReference type="Pfam" id="PF00476">
    <property type="entry name" value="DNA_pol_A"/>
    <property type="match status" value="1"/>
</dbReference>
<name>A0AA36J2Y8_9DINO</name>
<sequence>MDPLALAGSGRVLPEQALARARAQAVRADGTEAPSAWHPERRAQFAACAFALGTYRYRVRMRQRAPRMPDAALLPSNGEVQLTTASRLGARRELEALAASLLAKCSVEEAVRLVRSVAKEALAEAPMEGLQNLSRAAEYSSLKVVNLKQILSERGLKMSGRKNELIQRLEEHDAEEKSKKSSSSDSCGADKVPERKKAASKMDQDGVPQGTTVVKSKEDADAALKILMQLRQPGVFHAIDTEVQGWSPGRTPYGHGEVICWSIYCGDQVDFGSGPRLFIDNLDEEGQLRGLVEYFKDYLEDPDIPKVFQNYSFDRAQFVNHGCRVAGFAGDTMHMARLEHSDAEKGYSLEALGKRFMGDAWGKRNLKEFMKQESVKRVEHLHLSQDFDHPQYDEDVFDFLGSLHESESVFKDPEIREAWVDYSTFDTVVTWKVHEELRRRLAKEKLNMPKQEGTLLDFYERFWRPFADVLVEIEERGIYVDREFLQGRYEVALKEQEEEEAAFMEFVRCQWERLYPDHPELQETLEPGARQFNANSPLQMKQLLYGTDVKEVAQVMVGGLGLKPVKVGKVMASTSTEALRKLAGPNPEAGEAGCGLAFEQLGQEGCIGLSHRVEVSAISKAISLFLVKLLEEDGMLDSRGRVHTSLNLMTSTGRLTSKSPNLQQVPAVDKDRFQIRGSIVAEKGKIFVIADYGQLDLRVLAHTSGCPAMINALSSGIDLHSHAAAQMYEHVQEAIDEGKVSMEGGDDRPCVKDVFASERRNAKAVNFGIAYGLTAKGLSRQLNCEEPEAQNMINMWNTAYSQVCEWQRKVCLDAECDGLFVKTYRGRRRHLENLAKRPPPVPFHLKKRRLQNKNNFFRHDDGYWEYISAKRQAINAPVQGGSADVVVEAMIKAHRDEELRQMGCEMVLQVHDELIFECPEEYADQALQAVTRIMEHPFLDDYEFAVPLVVDAKVARSWHDAKHA</sequence>
<gene>
    <name evidence="4" type="ORF">EVOR1521_LOCUS22031</name>
</gene>
<dbReference type="GO" id="GO:0005737">
    <property type="term" value="C:cytoplasm"/>
    <property type="evidence" value="ECO:0007669"/>
    <property type="project" value="UniProtKB-ARBA"/>
</dbReference>
<evidence type="ECO:0000256" key="2">
    <source>
        <dbReference type="SAM" id="MobiDB-lite"/>
    </source>
</evidence>
<dbReference type="PANTHER" id="PTHR10133">
    <property type="entry name" value="DNA POLYMERASE I"/>
    <property type="match status" value="1"/>
</dbReference>
<dbReference type="InterPro" id="IPR036397">
    <property type="entry name" value="RNaseH_sf"/>
</dbReference>
<dbReference type="InterPro" id="IPR043502">
    <property type="entry name" value="DNA/RNA_pol_sf"/>
</dbReference>
<dbReference type="PANTHER" id="PTHR10133:SF27">
    <property type="entry name" value="DNA POLYMERASE NU"/>
    <property type="match status" value="1"/>
</dbReference>